<comment type="caution">
    <text evidence="2">The sequence shown here is derived from an EMBL/GenBank/DDBJ whole genome shotgun (WGS) entry which is preliminary data.</text>
</comment>
<keyword evidence="3" id="KW-1185">Reference proteome</keyword>
<evidence type="ECO:0008006" key="4">
    <source>
        <dbReference type="Google" id="ProtNLM"/>
    </source>
</evidence>
<gene>
    <name evidence="2" type="ORF">GS399_10725</name>
</gene>
<dbReference type="AlphaFoldDB" id="A0A7K1YA41"/>
<dbReference type="EMBL" id="WVHT01000004">
    <property type="protein sequence ID" value="MXV51444.1"/>
    <property type="molecule type" value="Genomic_DNA"/>
</dbReference>
<organism evidence="2 3">
    <name type="scientific">Hufsiella arboris</name>
    <dbReference type="NCBI Taxonomy" id="2695275"/>
    <lineage>
        <taxon>Bacteria</taxon>
        <taxon>Pseudomonadati</taxon>
        <taxon>Bacteroidota</taxon>
        <taxon>Sphingobacteriia</taxon>
        <taxon>Sphingobacteriales</taxon>
        <taxon>Sphingobacteriaceae</taxon>
        <taxon>Hufsiella</taxon>
    </lineage>
</organism>
<sequence length="224" mass="24990">MNYKALAIAFMAIAFSSCIRISFKTPPVSGDSTQNQQSVRVNSKYLISCDGIGEVKLYDTYQDLVNRYGANALTVHENNVSGNYSVIWEGQATEMTIVWKEKQEPFKNISYLKINSDFSSYQTRTGLRLGANRDDMQKANGDLSVTFKNFNDENNPGEITSFNHGSIEQSDNCIGGVIDLTAKRNIDVKELAAFNKEKTISTAHRLMDRMDITLTEISVGKSVN</sequence>
<dbReference type="Proteomes" id="UP000466586">
    <property type="component" value="Unassembled WGS sequence"/>
</dbReference>
<keyword evidence="1" id="KW-0732">Signal</keyword>
<feature type="signal peptide" evidence="1">
    <location>
        <begin position="1"/>
        <end position="19"/>
    </location>
</feature>
<dbReference type="PROSITE" id="PS51257">
    <property type="entry name" value="PROKAR_LIPOPROTEIN"/>
    <property type="match status" value="1"/>
</dbReference>
<evidence type="ECO:0000313" key="3">
    <source>
        <dbReference type="Proteomes" id="UP000466586"/>
    </source>
</evidence>
<accession>A0A7K1YA41</accession>
<feature type="chain" id="PRO_5029704374" description="Lipoprotein" evidence="1">
    <location>
        <begin position="20"/>
        <end position="224"/>
    </location>
</feature>
<reference evidence="2 3" key="1">
    <citation type="submission" date="2019-11" db="EMBL/GenBank/DDBJ databases">
        <title>Pedobacter sp. HMF7647 Genome sequencing and assembly.</title>
        <authorList>
            <person name="Kang H."/>
            <person name="Kim H."/>
            <person name="Joh K."/>
        </authorList>
    </citation>
    <scope>NUCLEOTIDE SEQUENCE [LARGE SCALE GENOMIC DNA]</scope>
    <source>
        <strain evidence="2 3">HMF7647</strain>
    </source>
</reference>
<evidence type="ECO:0000313" key="2">
    <source>
        <dbReference type="EMBL" id="MXV51444.1"/>
    </source>
</evidence>
<dbReference type="RefSeq" id="WP_160844612.1">
    <property type="nucleotide sequence ID" value="NZ_WVHT01000004.1"/>
</dbReference>
<proteinExistence type="predicted"/>
<evidence type="ECO:0000256" key="1">
    <source>
        <dbReference type="SAM" id="SignalP"/>
    </source>
</evidence>
<protein>
    <recommendedName>
        <fullName evidence="4">Lipoprotein</fullName>
    </recommendedName>
</protein>
<name>A0A7K1YA41_9SPHI</name>